<comment type="caution">
    <text evidence="5">The sequence shown here is derived from an EMBL/GenBank/DDBJ whole genome shotgun (WGS) entry which is preliminary data.</text>
</comment>
<gene>
    <name evidence="5" type="ORF">NK125_00770</name>
</gene>
<dbReference type="Gene3D" id="3.30.70.920">
    <property type="match status" value="1"/>
</dbReference>
<protein>
    <submittedName>
        <fullName evidence="5">Lrp/AsnC family transcriptional regulator</fullName>
    </submittedName>
</protein>
<dbReference type="InterPro" id="IPR011008">
    <property type="entry name" value="Dimeric_a/b-barrel"/>
</dbReference>
<dbReference type="Gene3D" id="1.10.10.10">
    <property type="entry name" value="Winged helix-like DNA-binding domain superfamily/Winged helix DNA-binding domain"/>
    <property type="match status" value="1"/>
</dbReference>
<dbReference type="InterPro" id="IPR036390">
    <property type="entry name" value="WH_DNA-bd_sf"/>
</dbReference>
<keyword evidence="3" id="KW-0804">Transcription</keyword>
<keyword evidence="6" id="KW-1185">Reference proteome</keyword>
<name>A0ABT1E8U8_9FIRM</name>
<evidence type="ECO:0000256" key="3">
    <source>
        <dbReference type="ARBA" id="ARBA00023163"/>
    </source>
</evidence>
<dbReference type="PANTHER" id="PTHR30154:SF34">
    <property type="entry name" value="TRANSCRIPTIONAL REGULATOR AZLB"/>
    <property type="match status" value="1"/>
</dbReference>
<dbReference type="InterPro" id="IPR019888">
    <property type="entry name" value="Tscrpt_reg_AsnC-like"/>
</dbReference>
<evidence type="ECO:0000256" key="2">
    <source>
        <dbReference type="ARBA" id="ARBA00023125"/>
    </source>
</evidence>
<accession>A0ABT1E8U8</accession>
<dbReference type="EMBL" id="JAMZFW010000001">
    <property type="protein sequence ID" value="MCP1100942.1"/>
    <property type="molecule type" value="Genomic_DNA"/>
</dbReference>
<sequence length="163" mass="18423">MEKVRKSILKYIEKNSRVDLKELAILIGSDEITVVNELAGMEQEGIIKGFHTLIDWSRTGVERVTALIEVRVTPTRGEGFDKLAKRICKYPEVTSAYLISGAYDLLITLEGKTLLEISTFVSERLSPMEDVMSTATHFILKKYKDYGITMFSSEKAERMPVTP</sequence>
<evidence type="ECO:0000259" key="4">
    <source>
        <dbReference type="Pfam" id="PF01037"/>
    </source>
</evidence>
<feature type="domain" description="Transcription regulator AsnC/Lrp ligand binding" evidence="4">
    <location>
        <begin position="68"/>
        <end position="141"/>
    </location>
</feature>
<dbReference type="SUPFAM" id="SSF54909">
    <property type="entry name" value="Dimeric alpha+beta barrel"/>
    <property type="match status" value="1"/>
</dbReference>
<dbReference type="PANTHER" id="PTHR30154">
    <property type="entry name" value="LEUCINE-RESPONSIVE REGULATORY PROTEIN"/>
    <property type="match status" value="1"/>
</dbReference>
<dbReference type="SMART" id="SM00344">
    <property type="entry name" value="HTH_ASNC"/>
    <property type="match status" value="1"/>
</dbReference>
<reference evidence="5 6" key="1">
    <citation type="journal article" date="2022" name="Genome Biol. Evol.">
        <title>Host diet, physiology and behaviors set the stage for Lachnospiraceae cladogenesis.</title>
        <authorList>
            <person name="Vera-Ponce De Leon A."/>
            <person name="Schneider M."/>
            <person name="Jahnes B.C."/>
            <person name="Sadowski V."/>
            <person name="Camuy-Velez L.A."/>
            <person name="Duan J."/>
            <person name="Sabree Z.L."/>
        </authorList>
    </citation>
    <scope>NUCLEOTIDE SEQUENCE [LARGE SCALE GENOMIC DNA]</scope>
    <source>
        <strain evidence="5 6">PAL113</strain>
    </source>
</reference>
<dbReference type="InterPro" id="IPR019887">
    <property type="entry name" value="Tscrpt_reg_AsnC/Lrp_C"/>
</dbReference>
<dbReference type="SUPFAM" id="SSF46785">
    <property type="entry name" value="Winged helix' DNA-binding domain"/>
    <property type="match status" value="1"/>
</dbReference>
<evidence type="ECO:0000256" key="1">
    <source>
        <dbReference type="ARBA" id="ARBA00023015"/>
    </source>
</evidence>
<keyword evidence="2" id="KW-0238">DNA-binding</keyword>
<proteinExistence type="predicted"/>
<dbReference type="InterPro" id="IPR000485">
    <property type="entry name" value="AsnC-type_HTH_dom"/>
</dbReference>
<dbReference type="Pfam" id="PF01037">
    <property type="entry name" value="AsnC_trans_reg"/>
    <property type="match status" value="1"/>
</dbReference>
<evidence type="ECO:0000313" key="5">
    <source>
        <dbReference type="EMBL" id="MCP1100942.1"/>
    </source>
</evidence>
<organism evidence="5 6">
    <name type="scientific">Aequitasia blattaphilus</name>
    <dbReference type="NCBI Taxonomy" id="2949332"/>
    <lineage>
        <taxon>Bacteria</taxon>
        <taxon>Bacillati</taxon>
        <taxon>Bacillota</taxon>
        <taxon>Clostridia</taxon>
        <taxon>Lachnospirales</taxon>
        <taxon>Lachnospiraceae</taxon>
        <taxon>Aequitasia</taxon>
    </lineage>
</organism>
<dbReference type="RefSeq" id="WP_262064727.1">
    <property type="nucleotide sequence ID" value="NZ_JAMXOD010000001.1"/>
</dbReference>
<keyword evidence="1" id="KW-0805">Transcription regulation</keyword>
<dbReference type="Proteomes" id="UP001523566">
    <property type="component" value="Unassembled WGS sequence"/>
</dbReference>
<dbReference type="InterPro" id="IPR036388">
    <property type="entry name" value="WH-like_DNA-bd_sf"/>
</dbReference>
<evidence type="ECO:0000313" key="6">
    <source>
        <dbReference type="Proteomes" id="UP001523566"/>
    </source>
</evidence>
<dbReference type="PRINTS" id="PR00033">
    <property type="entry name" value="HTHASNC"/>
</dbReference>